<proteinExistence type="predicted"/>
<evidence type="ECO:0000313" key="1">
    <source>
        <dbReference type="EMBL" id="KAJ0172259.1"/>
    </source>
</evidence>
<reference evidence="1 2" key="1">
    <citation type="journal article" date="2021" name="Front. Genet.">
        <title>Chromosome-Level Genome Assembly Reveals Significant Gene Expansion in the Toll and IMD Signaling Pathways of Dendrolimus kikuchii.</title>
        <authorList>
            <person name="Zhou J."/>
            <person name="Wu P."/>
            <person name="Xiong Z."/>
            <person name="Liu N."/>
            <person name="Zhao N."/>
            <person name="Ji M."/>
            <person name="Qiu Y."/>
            <person name="Yang B."/>
        </authorList>
    </citation>
    <scope>NUCLEOTIDE SEQUENCE [LARGE SCALE GENOMIC DNA]</scope>
    <source>
        <strain evidence="1">Ann1</strain>
    </source>
</reference>
<sequence>MYIYIYIYLLLSQCSHAKETRKCYWCGPLAEQVHRSQRAPSCDNIENHITNCDPGYTHCAVVATSPPFVESRYCVKFYQDECYSLFCNSTKTWRMTCPCRGDLCNGKNNEREKEAFNRLAKLTEKTNYVRIKRAPISSSNFISGKSNDMKNDMVTETINNTTSETIKDNTDTEVDKITDVTSPEQSLNDTPIEIMSTVQVKVSESLNLDENVKVITGTPEPNNDCNDGKEITETIDINSVVEKAVVMATTLEETTLKLDDMKLNTVATNVAVEEMRIETSTAQSKSITTEQLPAAEALQQNTSPIEKSKEQMTPETTMLTTTQVITAMPTASKNNTATMLHRQLPTLIAGIVLNQYL</sequence>
<gene>
    <name evidence="1" type="ORF">K1T71_012232</name>
</gene>
<accession>A0ACC1CKZ1</accession>
<comment type="caution">
    <text evidence="1">The sequence shown here is derived from an EMBL/GenBank/DDBJ whole genome shotgun (WGS) entry which is preliminary data.</text>
</comment>
<protein>
    <submittedName>
        <fullName evidence="1">Uncharacterized protein</fullName>
    </submittedName>
</protein>
<name>A0ACC1CKZ1_9NEOP</name>
<organism evidence="1 2">
    <name type="scientific">Dendrolimus kikuchii</name>
    <dbReference type="NCBI Taxonomy" id="765133"/>
    <lineage>
        <taxon>Eukaryota</taxon>
        <taxon>Metazoa</taxon>
        <taxon>Ecdysozoa</taxon>
        <taxon>Arthropoda</taxon>
        <taxon>Hexapoda</taxon>
        <taxon>Insecta</taxon>
        <taxon>Pterygota</taxon>
        <taxon>Neoptera</taxon>
        <taxon>Endopterygota</taxon>
        <taxon>Lepidoptera</taxon>
        <taxon>Glossata</taxon>
        <taxon>Ditrysia</taxon>
        <taxon>Bombycoidea</taxon>
        <taxon>Lasiocampidae</taxon>
        <taxon>Dendrolimus</taxon>
    </lineage>
</organism>
<keyword evidence="2" id="KW-1185">Reference proteome</keyword>
<dbReference type="Proteomes" id="UP000824533">
    <property type="component" value="Linkage Group LG22"/>
</dbReference>
<dbReference type="EMBL" id="CM034408">
    <property type="protein sequence ID" value="KAJ0172259.1"/>
    <property type="molecule type" value="Genomic_DNA"/>
</dbReference>
<evidence type="ECO:0000313" key="2">
    <source>
        <dbReference type="Proteomes" id="UP000824533"/>
    </source>
</evidence>